<keyword evidence="1" id="KW-0472">Membrane</keyword>
<organism evidence="2">
    <name type="scientific">uncultured bacterium</name>
    <name type="common">gcode 4</name>
    <dbReference type="NCBI Taxonomy" id="1234023"/>
    <lineage>
        <taxon>Bacteria</taxon>
        <taxon>environmental samples</taxon>
    </lineage>
</organism>
<dbReference type="PANTHER" id="PTHR43471:SF10">
    <property type="entry name" value="SLL1107 PROTEIN"/>
    <property type="match status" value="1"/>
</dbReference>
<evidence type="ECO:0000256" key="1">
    <source>
        <dbReference type="SAM" id="Phobius"/>
    </source>
</evidence>
<dbReference type="AlphaFoldDB" id="K1XHR4"/>
<reference evidence="2" key="1">
    <citation type="journal article" date="2012" name="Science">
        <title>Fermentation, hydrogen, and sulfur metabolism in multiple uncultivated bacterial phyla.</title>
        <authorList>
            <person name="Wrighton K.C."/>
            <person name="Thomas B.C."/>
            <person name="Sharon I."/>
            <person name="Miller C.S."/>
            <person name="Castelle C.J."/>
            <person name="VerBerkmoes N.C."/>
            <person name="Wilkins M.J."/>
            <person name="Hettich R.L."/>
            <person name="Lipton M.S."/>
            <person name="Williams K.H."/>
            <person name="Long P.E."/>
            <person name="Banfield J.F."/>
        </authorList>
    </citation>
    <scope>NUCLEOTIDE SEQUENCE [LARGE SCALE GENOMIC DNA]</scope>
</reference>
<keyword evidence="1" id="KW-1133">Transmembrane helix</keyword>
<keyword evidence="1" id="KW-0812">Transmembrane</keyword>
<sequence>MIEIFGIISVIFIGSQLLFREIEGKTVYLILSKPVARHEFILGKFLGFAAILFFVIFIQSLISFVVFFIAKTPFSLLLFVSIGFIYLKLLLLFAIILFFSTFISPLLSILITLGVYIIGHSVAAMITMAEKSGNVIMYYFSKVLMVIFPNFEALNIKSVIGTPVVLAPTYFAWNTLHALLYLALLLTFASLIFSHRTFEN</sequence>
<evidence type="ECO:0000313" key="2">
    <source>
        <dbReference type="EMBL" id="EKD29880.1"/>
    </source>
</evidence>
<dbReference type="GO" id="GO:0140359">
    <property type="term" value="F:ABC-type transporter activity"/>
    <property type="evidence" value="ECO:0007669"/>
    <property type="project" value="InterPro"/>
</dbReference>
<feature type="transmembrane region" description="Helical" evidence="1">
    <location>
        <begin position="106"/>
        <end position="128"/>
    </location>
</feature>
<feature type="transmembrane region" description="Helical" evidence="1">
    <location>
        <begin position="171"/>
        <end position="193"/>
    </location>
</feature>
<comment type="caution">
    <text evidence="2">The sequence shown here is derived from an EMBL/GenBank/DDBJ whole genome shotgun (WGS) entry which is preliminary data.</text>
</comment>
<dbReference type="EMBL" id="AMFJ01034229">
    <property type="protein sequence ID" value="EKD29880.1"/>
    <property type="molecule type" value="Genomic_DNA"/>
</dbReference>
<feature type="transmembrane region" description="Helical" evidence="1">
    <location>
        <begin position="76"/>
        <end position="100"/>
    </location>
</feature>
<feature type="transmembrane region" description="Helical" evidence="1">
    <location>
        <begin position="135"/>
        <end position="151"/>
    </location>
</feature>
<proteinExistence type="predicted"/>
<gene>
    <name evidence="2" type="ORF">ACD_78C00229G0001</name>
</gene>
<feature type="non-terminal residue" evidence="2">
    <location>
        <position position="200"/>
    </location>
</feature>
<feature type="transmembrane region" description="Helical" evidence="1">
    <location>
        <begin position="44"/>
        <end position="69"/>
    </location>
</feature>
<dbReference type="PANTHER" id="PTHR43471">
    <property type="entry name" value="ABC TRANSPORTER PERMEASE"/>
    <property type="match status" value="1"/>
</dbReference>
<name>K1XHR4_9BACT</name>
<accession>K1XHR4</accession>
<dbReference type="Pfam" id="PF12679">
    <property type="entry name" value="ABC2_membrane_2"/>
    <property type="match status" value="1"/>
</dbReference>
<protein>
    <submittedName>
        <fullName evidence="2">Type IV pilus biogenesis protein PilI-like protein</fullName>
    </submittedName>
</protein>
<dbReference type="GO" id="GO:0005886">
    <property type="term" value="C:plasma membrane"/>
    <property type="evidence" value="ECO:0007669"/>
    <property type="project" value="UniProtKB-SubCell"/>
</dbReference>